<feature type="transmembrane region" description="Helical" evidence="7">
    <location>
        <begin position="104"/>
        <end position="123"/>
    </location>
</feature>
<dbReference type="Pfam" id="PF07690">
    <property type="entry name" value="MFS_1"/>
    <property type="match status" value="1"/>
</dbReference>
<dbReference type="Gene3D" id="1.20.1720.10">
    <property type="entry name" value="Multidrug resistance protein D"/>
    <property type="match status" value="1"/>
</dbReference>
<proteinExistence type="predicted"/>
<keyword evidence="10" id="KW-1185">Reference proteome</keyword>
<feature type="domain" description="Major facilitator superfamily (MFS) profile" evidence="8">
    <location>
        <begin position="39"/>
        <end position="503"/>
    </location>
</feature>
<evidence type="ECO:0000256" key="1">
    <source>
        <dbReference type="ARBA" id="ARBA00004141"/>
    </source>
</evidence>
<dbReference type="PANTHER" id="PTHR42718">
    <property type="entry name" value="MAJOR FACILITATOR SUPERFAMILY MULTIDRUG TRANSPORTER MFSC"/>
    <property type="match status" value="1"/>
</dbReference>
<feature type="transmembrane region" description="Helical" evidence="7">
    <location>
        <begin position="478"/>
        <end position="497"/>
    </location>
</feature>
<feature type="transmembrane region" description="Helical" evidence="7">
    <location>
        <begin position="38"/>
        <end position="64"/>
    </location>
</feature>
<feature type="transmembrane region" description="Helical" evidence="7">
    <location>
        <begin position="76"/>
        <end position="92"/>
    </location>
</feature>
<feature type="transmembrane region" description="Helical" evidence="7">
    <location>
        <begin position="374"/>
        <end position="392"/>
    </location>
</feature>
<keyword evidence="4 7" id="KW-1133">Transmembrane helix</keyword>
<keyword evidence="5 7" id="KW-0472">Membrane</keyword>
<feature type="transmembrane region" description="Helical" evidence="7">
    <location>
        <begin position="436"/>
        <end position="458"/>
    </location>
</feature>
<dbReference type="AlphaFoldDB" id="A0A164MWA8"/>
<feature type="transmembrane region" description="Helical" evidence="7">
    <location>
        <begin position="129"/>
        <end position="152"/>
    </location>
</feature>
<evidence type="ECO:0000313" key="10">
    <source>
        <dbReference type="Proteomes" id="UP000076722"/>
    </source>
</evidence>
<evidence type="ECO:0000313" key="9">
    <source>
        <dbReference type="EMBL" id="KZS87100.1"/>
    </source>
</evidence>
<organism evidence="9 10">
    <name type="scientific">Sistotremastrum niveocremeum HHB9708</name>
    <dbReference type="NCBI Taxonomy" id="1314777"/>
    <lineage>
        <taxon>Eukaryota</taxon>
        <taxon>Fungi</taxon>
        <taxon>Dikarya</taxon>
        <taxon>Basidiomycota</taxon>
        <taxon>Agaricomycotina</taxon>
        <taxon>Agaricomycetes</taxon>
        <taxon>Sistotremastrales</taxon>
        <taxon>Sistotremastraceae</taxon>
        <taxon>Sertulicium</taxon>
        <taxon>Sertulicium niveocremeum</taxon>
    </lineage>
</organism>
<protein>
    <submittedName>
        <fullName evidence="9">MFS general substrate transporter</fullName>
    </submittedName>
</protein>
<feature type="compositionally biased region" description="Basic and acidic residues" evidence="6">
    <location>
        <begin position="506"/>
        <end position="537"/>
    </location>
</feature>
<dbReference type="EMBL" id="KV419456">
    <property type="protein sequence ID" value="KZS87100.1"/>
    <property type="molecule type" value="Genomic_DNA"/>
</dbReference>
<comment type="subcellular location">
    <subcellularLocation>
        <location evidence="1">Membrane</location>
        <topology evidence="1">Multi-pass membrane protein</topology>
    </subcellularLocation>
</comment>
<dbReference type="CDD" id="cd17321">
    <property type="entry name" value="MFS_MMR_MDR_like"/>
    <property type="match status" value="1"/>
</dbReference>
<evidence type="ECO:0000256" key="4">
    <source>
        <dbReference type="ARBA" id="ARBA00022989"/>
    </source>
</evidence>
<dbReference type="OrthoDB" id="440755at2759"/>
<sequence>MTSTNISTRSQSPTLAGDVPTLNNDSPPPKASNSLRMFLLLLFCLAQFLDVFNLSALFSAVPVISSQLHMSSSQSVWMISAYQLTFASFLLLSGRISDVYPPKYAFIIGVELLGFLCLGAGFTKNTIGLLVIRGISGLAGALTIPAALNLIVHLFPEEKEQARAIGIFGGTAALANILGTVLGAILTQFASWSWVFWFATIISVPIGILCVFLVPQNVSIHARGKSSVDDNMEKAKGLDIIGVTVLTVALILFIFGVTSGTTVGWGTAEVLVPLIISIGLLAIFFWYETKIPESRAALPPSLWFYPNVAVLVAVALVPYFWWSAGFYLFSSWWQNVIQWSPIISSIHFLPFGLSAIPIMPFAGAIANFFGFKRTIITGLCMLLLSTGLFNLGGNKHHYWPVLVPSFIIGTIGCTLVFLNVNIALFRNTPPRMAGTVGAVFNSALQMGAAVGISAATSIENSIEKKTANGPKEYKGRQAAFWFLFASVAVVAIAAVIFMKELTDEPAKVEDTEKEAGSSTLKTEELKSEEEKNDRPDLKVGVSTV</sequence>
<evidence type="ECO:0000256" key="7">
    <source>
        <dbReference type="SAM" id="Phobius"/>
    </source>
</evidence>
<evidence type="ECO:0000256" key="6">
    <source>
        <dbReference type="SAM" id="MobiDB-lite"/>
    </source>
</evidence>
<evidence type="ECO:0000256" key="2">
    <source>
        <dbReference type="ARBA" id="ARBA00022448"/>
    </source>
</evidence>
<feature type="region of interest" description="Disordered" evidence="6">
    <location>
        <begin position="1"/>
        <end position="26"/>
    </location>
</feature>
<evidence type="ECO:0000256" key="5">
    <source>
        <dbReference type="ARBA" id="ARBA00023136"/>
    </source>
</evidence>
<feature type="transmembrane region" description="Helical" evidence="7">
    <location>
        <begin position="342"/>
        <end position="362"/>
    </location>
</feature>
<evidence type="ECO:0000259" key="8">
    <source>
        <dbReference type="PROSITE" id="PS50850"/>
    </source>
</evidence>
<dbReference type="InterPro" id="IPR036259">
    <property type="entry name" value="MFS_trans_sf"/>
</dbReference>
<feature type="transmembrane region" description="Helical" evidence="7">
    <location>
        <begin position="164"/>
        <end position="186"/>
    </location>
</feature>
<feature type="transmembrane region" description="Helical" evidence="7">
    <location>
        <begin position="270"/>
        <end position="289"/>
    </location>
</feature>
<dbReference type="Gene3D" id="1.20.1250.20">
    <property type="entry name" value="MFS general substrate transporter like domains"/>
    <property type="match status" value="1"/>
</dbReference>
<evidence type="ECO:0000256" key="3">
    <source>
        <dbReference type="ARBA" id="ARBA00022692"/>
    </source>
</evidence>
<reference evidence="9 10" key="1">
    <citation type="journal article" date="2016" name="Mol. Biol. Evol.">
        <title>Comparative Genomics of Early-Diverging Mushroom-Forming Fungi Provides Insights into the Origins of Lignocellulose Decay Capabilities.</title>
        <authorList>
            <person name="Nagy L.G."/>
            <person name="Riley R."/>
            <person name="Tritt A."/>
            <person name="Adam C."/>
            <person name="Daum C."/>
            <person name="Floudas D."/>
            <person name="Sun H."/>
            <person name="Yadav J.S."/>
            <person name="Pangilinan J."/>
            <person name="Larsson K.H."/>
            <person name="Matsuura K."/>
            <person name="Barry K."/>
            <person name="Labutti K."/>
            <person name="Kuo R."/>
            <person name="Ohm R.A."/>
            <person name="Bhattacharya S.S."/>
            <person name="Shirouzu T."/>
            <person name="Yoshinaga Y."/>
            <person name="Martin F.M."/>
            <person name="Grigoriev I.V."/>
            <person name="Hibbett D.S."/>
        </authorList>
    </citation>
    <scope>NUCLEOTIDE SEQUENCE [LARGE SCALE GENOMIC DNA]</scope>
    <source>
        <strain evidence="9 10">HHB9708</strain>
    </source>
</reference>
<feature type="transmembrane region" description="Helical" evidence="7">
    <location>
        <begin position="398"/>
        <end position="424"/>
    </location>
</feature>
<dbReference type="STRING" id="1314777.A0A164MWA8"/>
<dbReference type="PANTHER" id="PTHR42718:SF9">
    <property type="entry name" value="MAJOR FACILITATOR SUPERFAMILY MULTIDRUG TRANSPORTER MFSC"/>
    <property type="match status" value="1"/>
</dbReference>
<feature type="transmembrane region" description="Helical" evidence="7">
    <location>
        <begin position="235"/>
        <end position="258"/>
    </location>
</feature>
<accession>A0A164MWA8</accession>
<feature type="region of interest" description="Disordered" evidence="6">
    <location>
        <begin position="506"/>
        <end position="544"/>
    </location>
</feature>
<dbReference type="InterPro" id="IPR011701">
    <property type="entry name" value="MFS"/>
</dbReference>
<dbReference type="PROSITE" id="PS50850">
    <property type="entry name" value="MFS"/>
    <property type="match status" value="1"/>
</dbReference>
<feature type="transmembrane region" description="Helical" evidence="7">
    <location>
        <begin position="192"/>
        <end position="214"/>
    </location>
</feature>
<gene>
    <name evidence="9" type="ORF">SISNIDRAFT_420027</name>
</gene>
<keyword evidence="2" id="KW-0813">Transport</keyword>
<dbReference type="InterPro" id="IPR020846">
    <property type="entry name" value="MFS_dom"/>
</dbReference>
<dbReference type="GO" id="GO:0022857">
    <property type="term" value="F:transmembrane transporter activity"/>
    <property type="evidence" value="ECO:0007669"/>
    <property type="project" value="InterPro"/>
</dbReference>
<dbReference type="GO" id="GO:0016020">
    <property type="term" value="C:membrane"/>
    <property type="evidence" value="ECO:0007669"/>
    <property type="project" value="UniProtKB-SubCell"/>
</dbReference>
<feature type="compositionally biased region" description="Polar residues" evidence="6">
    <location>
        <begin position="1"/>
        <end position="14"/>
    </location>
</feature>
<dbReference type="SUPFAM" id="SSF103473">
    <property type="entry name" value="MFS general substrate transporter"/>
    <property type="match status" value="1"/>
</dbReference>
<feature type="transmembrane region" description="Helical" evidence="7">
    <location>
        <begin position="301"/>
        <end position="322"/>
    </location>
</feature>
<name>A0A164MWA8_9AGAM</name>
<keyword evidence="3 7" id="KW-0812">Transmembrane</keyword>
<dbReference type="Proteomes" id="UP000076722">
    <property type="component" value="Unassembled WGS sequence"/>
</dbReference>